<feature type="region of interest" description="Disordered" evidence="5">
    <location>
        <begin position="1"/>
        <end position="67"/>
    </location>
</feature>
<feature type="compositionally biased region" description="Low complexity" evidence="5">
    <location>
        <begin position="439"/>
        <end position="460"/>
    </location>
</feature>
<feature type="region of interest" description="Disordered" evidence="5">
    <location>
        <begin position="360"/>
        <end position="566"/>
    </location>
</feature>
<feature type="compositionally biased region" description="Polar residues" evidence="5">
    <location>
        <begin position="401"/>
        <end position="412"/>
    </location>
</feature>
<keyword evidence="2" id="KW-0963">Cytoplasm</keyword>
<keyword evidence="7" id="KW-1185">Reference proteome</keyword>
<dbReference type="InterPro" id="IPR032675">
    <property type="entry name" value="LRR_dom_sf"/>
</dbReference>
<accession>A0AAD5S3K2</accession>
<dbReference type="SMART" id="SM00369">
    <property type="entry name" value="LRR_TYP"/>
    <property type="match status" value="3"/>
</dbReference>
<keyword evidence="3" id="KW-0433">Leucine-rich repeat</keyword>
<dbReference type="PROSITE" id="PS51450">
    <property type="entry name" value="LRR"/>
    <property type="match status" value="1"/>
</dbReference>
<feature type="compositionally biased region" description="Basic and acidic residues" evidence="5">
    <location>
        <begin position="384"/>
        <end position="397"/>
    </location>
</feature>
<organism evidence="6 7">
    <name type="scientific">Rhizophlyctis rosea</name>
    <dbReference type="NCBI Taxonomy" id="64517"/>
    <lineage>
        <taxon>Eukaryota</taxon>
        <taxon>Fungi</taxon>
        <taxon>Fungi incertae sedis</taxon>
        <taxon>Chytridiomycota</taxon>
        <taxon>Chytridiomycota incertae sedis</taxon>
        <taxon>Chytridiomycetes</taxon>
        <taxon>Rhizophlyctidales</taxon>
        <taxon>Rhizophlyctidaceae</taxon>
        <taxon>Rhizophlyctis</taxon>
    </lineage>
</organism>
<dbReference type="Gene3D" id="3.80.10.10">
    <property type="entry name" value="Ribonuclease Inhibitor"/>
    <property type="match status" value="1"/>
</dbReference>
<dbReference type="InterPro" id="IPR003591">
    <property type="entry name" value="Leu-rich_rpt_typical-subtyp"/>
</dbReference>
<evidence type="ECO:0000256" key="1">
    <source>
        <dbReference type="ARBA" id="ARBA00004496"/>
    </source>
</evidence>
<feature type="compositionally biased region" description="Pro residues" evidence="5">
    <location>
        <begin position="53"/>
        <end position="63"/>
    </location>
</feature>
<comment type="caution">
    <text evidence="6">The sequence shown here is derived from an EMBL/GenBank/DDBJ whole genome shotgun (WGS) entry which is preliminary data.</text>
</comment>
<feature type="compositionally biased region" description="Basic and acidic residues" evidence="5">
    <location>
        <begin position="539"/>
        <end position="549"/>
    </location>
</feature>
<dbReference type="PANTHER" id="PTHR22710:SF2">
    <property type="entry name" value="X-RAY RADIATION RESISTANCE-ASSOCIATED PROTEIN 1"/>
    <property type="match status" value="1"/>
</dbReference>
<evidence type="ECO:0000256" key="2">
    <source>
        <dbReference type="ARBA" id="ARBA00022490"/>
    </source>
</evidence>
<evidence type="ECO:0000256" key="5">
    <source>
        <dbReference type="SAM" id="MobiDB-lite"/>
    </source>
</evidence>
<dbReference type="AlphaFoldDB" id="A0AAD5S3K2"/>
<feature type="compositionally biased region" description="Polar residues" evidence="5">
    <location>
        <begin position="498"/>
        <end position="512"/>
    </location>
</feature>
<dbReference type="SUPFAM" id="SSF52058">
    <property type="entry name" value="L domain-like"/>
    <property type="match status" value="1"/>
</dbReference>
<evidence type="ECO:0000256" key="3">
    <source>
        <dbReference type="ARBA" id="ARBA00022614"/>
    </source>
</evidence>
<dbReference type="InterPro" id="IPR001611">
    <property type="entry name" value="Leu-rich_rpt"/>
</dbReference>
<dbReference type="EMBL" id="JADGJD010001759">
    <property type="protein sequence ID" value="KAJ3038166.1"/>
    <property type="molecule type" value="Genomic_DNA"/>
</dbReference>
<evidence type="ECO:0000313" key="7">
    <source>
        <dbReference type="Proteomes" id="UP001212841"/>
    </source>
</evidence>
<dbReference type="GO" id="GO:0005737">
    <property type="term" value="C:cytoplasm"/>
    <property type="evidence" value="ECO:0007669"/>
    <property type="project" value="UniProtKB-SubCell"/>
</dbReference>
<dbReference type="Proteomes" id="UP001212841">
    <property type="component" value="Unassembled WGS sequence"/>
</dbReference>
<keyword evidence="4" id="KW-0677">Repeat</keyword>
<dbReference type="Pfam" id="PF13855">
    <property type="entry name" value="LRR_8"/>
    <property type="match status" value="1"/>
</dbReference>
<name>A0AAD5S3K2_9FUNG</name>
<dbReference type="PANTHER" id="PTHR22710">
    <property type="entry name" value="X-RAY RADIATION RESISTANCE ASSOCIATED PROTEIN 1 XRRA1"/>
    <property type="match status" value="1"/>
</dbReference>
<reference evidence="6" key="1">
    <citation type="submission" date="2020-05" db="EMBL/GenBank/DDBJ databases">
        <title>Phylogenomic resolution of chytrid fungi.</title>
        <authorList>
            <person name="Stajich J.E."/>
            <person name="Amses K."/>
            <person name="Simmons R."/>
            <person name="Seto K."/>
            <person name="Myers J."/>
            <person name="Bonds A."/>
            <person name="Quandt C.A."/>
            <person name="Barry K."/>
            <person name="Liu P."/>
            <person name="Grigoriev I."/>
            <person name="Longcore J.E."/>
            <person name="James T.Y."/>
        </authorList>
    </citation>
    <scope>NUCLEOTIDE SEQUENCE</scope>
    <source>
        <strain evidence="6">JEL0318</strain>
    </source>
</reference>
<sequence length="595" mass="64647">MSNEGSESESMGREEPTPSPMQDDDGGDTGREEREGPMDDSAAPPTHDQMQPILPPHSPPPISPLHTVHLPKVTAAHTNSSPTFTLPPPNPKPQYYTRPGLTAVHPKEFIIGADLHDSFLSDSHNYPFDRSTLTSAAARGQDSLRPDELTRRVGGKYVEIPHVLDGFLILNQAPAEDPLDVYSLDITSRDVHFVIEDDLSLFTNLHTLKAGENHLPFARLGALPGLRELHLPCNGVTDLDLECEGRFEDVEFLDLSYNSLTHSALLILATLPSLRHLDLSSNTLSTLPPELLEMRDWRDRVIELILPPGAIAALDERLKMLAEREACGERARSVVSRVSRSARAVEGIFAGVVDQRRESRRASAFVGRGGGSEEGRKGKSVTLVEERRDSRVRKEVEGIEGQSSDVESSVLNGDQEEAEDIVDPPAETGAGEKPTNAPSSAERSMSRSKSVAVDDTVNVVVDEDDAGSTVQSDDAEDEADTGVVNGSADEDKAPPSERPQTSHTEASVSNPPTEYLPGQSPEPEHPQSPPAHQNASQHSLEDRRDEVIREQPPPSFPLPSRLEDGPGFLKLESLVLENNRISTAEAFAVLGGLPK</sequence>
<dbReference type="GO" id="GO:0005634">
    <property type="term" value="C:nucleus"/>
    <property type="evidence" value="ECO:0007669"/>
    <property type="project" value="TreeGrafter"/>
</dbReference>
<gene>
    <name evidence="6" type="primary">XRRA1</name>
    <name evidence="6" type="ORF">HK097_003248</name>
</gene>
<protein>
    <submittedName>
        <fullName evidence="6">X-ray radiation resistance-associated protein 1</fullName>
    </submittedName>
</protein>
<evidence type="ECO:0000313" key="6">
    <source>
        <dbReference type="EMBL" id="KAJ3038166.1"/>
    </source>
</evidence>
<comment type="subcellular location">
    <subcellularLocation>
        <location evidence="1">Cytoplasm</location>
    </subcellularLocation>
</comment>
<feature type="compositionally biased region" description="Basic and acidic residues" evidence="5">
    <location>
        <begin position="28"/>
        <end position="37"/>
    </location>
</feature>
<proteinExistence type="predicted"/>
<evidence type="ECO:0000256" key="4">
    <source>
        <dbReference type="ARBA" id="ARBA00022737"/>
    </source>
</evidence>